<evidence type="ECO:0000313" key="1">
    <source>
        <dbReference type="EMBL" id="SKB74436.1"/>
    </source>
</evidence>
<sequence>MIWQMITNRNQWRWWRQNRGYSIVYQESTHELLVTEGKKYLRMKYPCSTGCTNTAENNYIASLLYSVWIFHPEMSEQDNGH</sequence>
<dbReference type="STRING" id="1513896.SAMN05660841_02126"/>
<keyword evidence="2" id="KW-1185">Reference proteome</keyword>
<dbReference type="Proteomes" id="UP000190150">
    <property type="component" value="Unassembled WGS sequence"/>
</dbReference>
<organism evidence="1 2">
    <name type="scientific">Sphingobacterium nematocida</name>
    <dbReference type="NCBI Taxonomy" id="1513896"/>
    <lineage>
        <taxon>Bacteria</taxon>
        <taxon>Pseudomonadati</taxon>
        <taxon>Bacteroidota</taxon>
        <taxon>Sphingobacteriia</taxon>
        <taxon>Sphingobacteriales</taxon>
        <taxon>Sphingobacteriaceae</taxon>
        <taxon>Sphingobacterium</taxon>
    </lineage>
</organism>
<evidence type="ECO:0000313" key="2">
    <source>
        <dbReference type="Proteomes" id="UP000190150"/>
    </source>
</evidence>
<proteinExistence type="predicted"/>
<dbReference type="EMBL" id="FUZF01000008">
    <property type="protein sequence ID" value="SKB74436.1"/>
    <property type="molecule type" value="Genomic_DNA"/>
</dbReference>
<reference evidence="2" key="1">
    <citation type="submission" date="2017-02" db="EMBL/GenBank/DDBJ databases">
        <authorList>
            <person name="Varghese N."/>
            <person name="Submissions S."/>
        </authorList>
    </citation>
    <scope>NUCLEOTIDE SEQUENCE [LARGE SCALE GENOMIC DNA]</scope>
    <source>
        <strain evidence="2">DSM 24091</strain>
    </source>
</reference>
<name>A0A1T5DSF7_9SPHI</name>
<accession>A0A1T5DSF7</accession>
<protein>
    <submittedName>
        <fullName evidence="1">Uncharacterized protein</fullName>
    </submittedName>
</protein>
<gene>
    <name evidence="1" type="ORF">SAMN05660841_02126</name>
</gene>
<dbReference type="AlphaFoldDB" id="A0A1T5DSF7"/>